<keyword evidence="2" id="KW-1185">Reference proteome</keyword>
<organism evidence="1 2">
    <name type="scientific">Halococcus salifodinae DSM 8989</name>
    <dbReference type="NCBI Taxonomy" id="1227456"/>
    <lineage>
        <taxon>Archaea</taxon>
        <taxon>Methanobacteriati</taxon>
        <taxon>Methanobacteriota</taxon>
        <taxon>Stenosarchaea group</taxon>
        <taxon>Halobacteria</taxon>
        <taxon>Halobacteriales</taxon>
        <taxon>Halococcaceae</taxon>
        <taxon>Halococcus</taxon>
    </lineage>
</organism>
<gene>
    <name evidence="1" type="ORF">C450_12188</name>
</gene>
<dbReference type="Proteomes" id="UP000011625">
    <property type="component" value="Unassembled WGS sequence"/>
</dbReference>
<accession>M0N184</accession>
<sequence>MRFIIVLVERVIDALFEDLVWILWTVRPLWAGFCVGQAKIAKEFAEVIWVVFDTEFFVEKVLNLL</sequence>
<dbReference type="AlphaFoldDB" id="M0N184"/>
<evidence type="ECO:0000313" key="1">
    <source>
        <dbReference type="EMBL" id="EMA51732.1"/>
    </source>
</evidence>
<evidence type="ECO:0000313" key="2">
    <source>
        <dbReference type="Proteomes" id="UP000011625"/>
    </source>
</evidence>
<reference evidence="1 2" key="1">
    <citation type="journal article" date="2014" name="PLoS Genet.">
        <title>Phylogenetically driven sequencing of extremely halophilic archaea reveals strategies for static and dynamic osmo-response.</title>
        <authorList>
            <person name="Becker E.A."/>
            <person name="Seitzer P.M."/>
            <person name="Tritt A."/>
            <person name="Larsen D."/>
            <person name="Krusor M."/>
            <person name="Yao A.I."/>
            <person name="Wu D."/>
            <person name="Madern D."/>
            <person name="Eisen J.A."/>
            <person name="Darling A.E."/>
            <person name="Facciotti M.T."/>
        </authorList>
    </citation>
    <scope>NUCLEOTIDE SEQUENCE [LARGE SCALE GENOMIC DNA]</scope>
    <source>
        <strain evidence="1 2">DSM 8989</strain>
    </source>
</reference>
<protein>
    <submittedName>
        <fullName evidence="1">Uncharacterized protein</fullName>
    </submittedName>
</protein>
<proteinExistence type="predicted"/>
<dbReference type="EMBL" id="AOME01000064">
    <property type="protein sequence ID" value="EMA51732.1"/>
    <property type="molecule type" value="Genomic_DNA"/>
</dbReference>
<name>M0N184_9EURY</name>
<comment type="caution">
    <text evidence="1">The sequence shown here is derived from an EMBL/GenBank/DDBJ whole genome shotgun (WGS) entry which is preliminary data.</text>
</comment>